<evidence type="ECO:0000256" key="4">
    <source>
        <dbReference type="ARBA" id="ARBA00022989"/>
    </source>
</evidence>
<dbReference type="RefSeq" id="WP_344863524.1">
    <property type="nucleotide sequence ID" value="NZ_BAAAUT010000045.1"/>
</dbReference>
<reference evidence="9" key="1">
    <citation type="journal article" date="2019" name="Int. J. Syst. Evol. Microbiol.">
        <title>The Global Catalogue of Microorganisms (GCM) 10K type strain sequencing project: providing services to taxonomists for standard genome sequencing and annotation.</title>
        <authorList>
            <consortium name="The Broad Institute Genomics Platform"/>
            <consortium name="The Broad Institute Genome Sequencing Center for Infectious Disease"/>
            <person name="Wu L."/>
            <person name="Ma J."/>
        </authorList>
    </citation>
    <scope>NUCLEOTIDE SEQUENCE [LARGE SCALE GENOMIC DNA]</scope>
    <source>
        <strain evidence="9">JCM 9373</strain>
    </source>
</reference>
<comment type="subcellular location">
    <subcellularLocation>
        <location evidence="1">Cell membrane</location>
        <topology evidence="1">Multi-pass membrane protein</topology>
    </subcellularLocation>
</comment>
<proteinExistence type="predicted"/>
<evidence type="ECO:0000313" key="8">
    <source>
        <dbReference type="EMBL" id="GAA3152981.1"/>
    </source>
</evidence>
<evidence type="ECO:0000313" key="9">
    <source>
        <dbReference type="Proteomes" id="UP001500320"/>
    </source>
</evidence>
<evidence type="ECO:0000256" key="2">
    <source>
        <dbReference type="ARBA" id="ARBA00022475"/>
    </source>
</evidence>
<feature type="transmembrane region" description="Helical" evidence="7">
    <location>
        <begin position="259"/>
        <end position="284"/>
    </location>
</feature>
<sequence>MTVVARTSRWAGGFTRAWAGARRRWGLLDHLVRAAVHYDRADAGRLSAGMTYYAFYATFALALLGFVIVGHVLDTPAVLEQVERYLSDTFPRLDVQALRDARDTAGAVVSLGLPLTGLFWMDSMRSCIRAVWGLEQYPGNFFLRWLIDLGVLAALGLLLSVSLTLSFGAQSVLVRLTEHTVGTEALPARWTLSAAAFALGVCVNLLLAAALLTLPPRLRLSPRRLAGPALIITVGLELLKTVGQVYFTVNAENPAYQVVAGAVGMLLFLKLVNVLLLFAAAYAATDRRGSVVDLTTGRPVGEPRTEVVTAPAIPEVRTGPRRTGPRRYDFRSRRAR</sequence>
<feature type="transmembrane region" description="Helical" evidence="7">
    <location>
        <begin position="142"/>
        <end position="170"/>
    </location>
</feature>
<dbReference type="EMBL" id="BAAAUT010000045">
    <property type="protein sequence ID" value="GAA3152981.1"/>
    <property type="molecule type" value="Genomic_DNA"/>
</dbReference>
<accession>A0ABP6NM63</accession>
<keyword evidence="9" id="KW-1185">Reference proteome</keyword>
<evidence type="ECO:0000256" key="3">
    <source>
        <dbReference type="ARBA" id="ARBA00022692"/>
    </source>
</evidence>
<dbReference type="InterPro" id="IPR017039">
    <property type="entry name" value="Virul_fac_BrkB"/>
</dbReference>
<dbReference type="Pfam" id="PF03631">
    <property type="entry name" value="Virul_fac_BrkB"/>
    <property type="match status" value="1"/>
</dbReference>
<dbReference type="PANTHER" id="PTHR30213">
    <property type="entry name" value="INNER MEMBRANE PROTEIN YHJD"/>
    <property type="match status" value="1"/>
</dbReference>
<feature type="transmembrane region" description="Helical" evidence="7">
    <location>
        <begin position="104"/>
        <end position="121"/>
    </location>
</feature>
<organism evidence="8 9">
    <name type="scientific">Planomonospora alba</name>
    <dbReference type="NCBI Taxonomy" id="161354"/>
    <lineage>
        <taxon>Bacteria</taxon>
        <taxon>Bacillati</taxon>
        <taxon>Actinomycetota</taxon>
        <taxon>Actinomycetes</taxon>
        <taxon>Streptosporangiales</taxon>
        <taxon>Streptosporangiaceae</taxon>
        <taxon>Planomonospora</taxon>
    </lineage>
</organism>
<feature type="region of interest" description="Disordered" evidence="6">
    <location>
        <begin position="315"/>
        <end position="336"/>
    </location>
</feature>
<feature type="transmembrane region" description="Helical" evidence="7">
    <location>
        <begin position="53"/>
        <end position="73"/>
    </location>
</feature>
<keyword evidence="5 7" id="KW-0472">Membrane</keyword>
<evidence type="ECO:0000256" key="5">
    <source>
        <dbReference type="ARBA" id="ARBA00023136"/>
    </source>
</evidence>
<feature type="compositionally biased region" description="Basic and acidic residues" evidence="6">
    <location>
        <begin position="326"/>
        <end position="336"/>
    </location>
</feature>
<feature type="transmembrane region" description="Helical" evidence="7">
    <location>
        <begin position="225"/>
        <end position="247"/>
    </location>
</feature>
<keyword evidence="4 7" id="KW-1133">Transmembrane helix</keyword>
<dbReference type="PANTHER" id="PTHR30213:SF1">
    <property type="entry name" value="INNER MEMBRANE PROTEIN YHJD"/>
    <property type="match status" value="1"/>
</dbReference>
<name>A0ABP6NM63_9ACTN</name>
<comment type="caution">
    <text evidence="8">The sequence shown here is derived from an EMBL/GenBank/DDBJ whole genome shotgun (WGS) entry which is preliminary data.</text>
</comment>
<feature type="transmembrane region" description="Helical" evidence="7">
    <location>
        <begin position="190"/>
        <end position="213"/>
    </location>
</feature>
<keyword evidence="2" id="KW-1003">Cell membrane</keyword>
<gene>
    <name evidence="8" type="ORF">GCM10010466_49960</name>
</gene>
<evidence type="ECO:0000256" key="7">
    <source>
        <dbReference type="SAM" id="Phobius"/>
    </source>
</evidence>
<evidence type="ECO:0000256" key="6">
    <source>
        <dbReference type="SAM" id="MobiDB-lite"/>
    </source>
</evidence>
<protein>
    <submittedName>
        <fullName evidence="8">YihY/virulence factor BrkB family protein</fullName>
    </submittedName>
</protein>
<evidence type="ECO:0000256" key="1">
    <source>
        <dbReference type="ARBA" id="ARBA00004651"/>
    </source>
</evidence>
<dbReference type="Proteomes" id="UP001500320">
    <property type="component" value="Unassembled WGS sequence"/>
</dbReference>
<keyword evidence="3 7" id="KW-0812">Transmembrane</keyword>